<dbReference type="Pfam" id="PF00346">
    <property type="entry name" value="Complex1_49kDa"/>
    <property type="match status" value="1"/>
</dbReference>
<dbReference type="InterPro" id="IPR022885">
    <property type="entry name" value="NDH1_su_D/H"/>
</dbReference>
<accession>A0ABR1R2R5</accession>
<evidence type="ECO:0000259" key="2">
    <source>
        <dbReference type="Pfam" id="PF00346"/>
    </source>
</evidence>
<sequence>MSGAISRSRIAANAISSGRYLACCVALQALESDSAAVLANPLAVVGVVLGQEAAHRLVAVQAVGERGSKGRPEQTFLEMLTDNRIWINRLQGVDVVTAAEALNLSFTGVMLRGSGVPWDIRTSQPYDDVGWGRRPASDIFCSKGRASSKGGAPNRAPIDIISIAERHRCCQHPSDDTYLKGGIVLTIVLQILSTSPRPNTMITRNHAVDAV</sequence>
<keyword evidence="4" id="KW-1185">Reference proteome</keyword>
<dbReference type="PANTHER" id="PTHR11993">
    <property type="entry name" value="NADH-UBIQUINONE OXIDOREDUCTASE 49 KDA SUBUNIT"/>
    <property type="match status" value="1"/>
</dbReference>
<comment type="similarity">
    <text evidence="1">Belongs to the complex I 49 kDa subunit family.</text>
</comment>
<dbReference type="InterPro" id="IPR001135">
    <property type="entry name" value="NADH_Q_OxRdtase_suD"/>
</dbReference>
<dbReference type="InterPro" id="IPR029014">
    <property type="entry name" value="NiFe-Hase_large"/>
</dbReference>
<dbReference type="SUPFAM" id="SSF56762">
    <property type="entry name" value="HydB/Nqo4-like"/>
    <property type="match status" value="1"/>
</dbReference>
<protein>
    <submittedName>
        <fullName evidence="3">NADH-ubiquinone oxidoreductase 49 kDa subunit</fullName>
    </submittedName>
</protein>
<evidence type="ECO:0000313" key="4">
    <source>
        <dbReference type="Proteomes" id="UP001396898"/>
    </source>
</evidence>
<reference evidence="3 4" key="1">
    <citation type="submission" date="2023-01" db="EMBL/GenBank/DDBJ databases">
        <title>Analysis of 21 Apiospora genomes using comparative genomics revels a genus with tremendous synthesis potential of carbohydrate active enzymes and secondary metabolites.</title>
        <authorList>
            <person name="Sorensen T."/>
        </authorList>
    </citation>
    <scope>NUCLEOTIDE SEQUENCE [LARGE SCALE GENOMIC DNA]</scope>
    <source>
        <strain evidence="3 4">CBS 20057</strain>
    </source>
</reference>
<organism evidence="3 4">
    <name type="scientific">Apiospora marii</name>
    <dbReference type="NCBI Taxonomy" id="335849"/>
    <lineage>
        <taxon>Eukaryota</taxon>
        <taxon>Fungi</taxon>
        <taxon>Dikarya</taxon>
        <taxon>Ascomycota</taxon>
        <taxon>Pezizomycotina</taxon>
        <taxon>Sordariomycetes</taxon>
        <taxon>Xylariomycetidae</taxon>
        <taxon>Amphisphaeriales</taxon>
        <taxon>Apiosporaceae</taxon>
        <taxon>Apiospora</taxon>
    </lineage>
</organism>
<dbReference type="EMBL" id="JAQQWI010000021">
    <property type="protein sequence ID" value="KAK7998489.1"/>
    <property type="molecule type" value="Genomic_DNA"/>
</dbReference>
<dbReference type="Gene3D" id="1.10.645.10">
    <property type="entry name" value="Cytochrome-c3 Hydrogenase, chain B"/>
    <property type="match status" value="1"/>
</dbReference>
<comment type="caution">
    <text evidence="3">The sequence shown here is derived from an EMBL/GenBank/DDBJ whole genome shotgun (WGS) entry which is preliminary data.</text>
</comment>
<gene>
    <name evidence="3" type="ORF">PG991_014968</name>
</gene>
<proteinExistence type="inferred from homology"/>
<dbReference type="Proteomes" id="UP001396898">
    <property type="component" value="Unassembled WGS sequence"/>
</dbReference>
<name>A0ABR1R2R5_9PEZI</name>
<dbReference type="PANTHER" id="PTHR11993:SF10">
    <property type="entry name" value="NADH DEHYDROGENASE [UBIQUINONE] IRON-SULFUR PROTEIN 2, MITOCHONDRIAL"/>
    <property type="match status" value="1"/>
</dbReference>
<evidence type="ECO:0000256" key="1">
    <source>
        <dbReference type="ARBA" id="ARBA00005769"/>
    </source>
</evidence>
<feature type="domain" description="NADH-quinone oxidoreductase subunit D" evidence="2">
    <location>
        <begin position="76"/>
        <end position="127"/>
    </location>
</feature>
<evidence type="ECO:0000313" key="3">
    <source>
        <dbReference type="EMBL" id="KAK7998489.1"/>
    </source>
</evidence>